<dbReference type="Pfam" id="PF13639">
    <property type="entry name" value="zf-RING_2"/>
    <property type="match status" value="1"/>
</dbReference>
<dbReference type="GO" id="GO:0000209">
    <property type="term" value="P:protein polyubiquitination"/>
    <property type="evidence" value="ECO:0007669"/>
    <property type="project" value="UniProtKB-ARBA"/>
</dbReference>
<feature type="chain" id="PRO_5041722604" description="RING-type E3 ubiquitin transferase" evidence="10">
    <location>
        <begin position="28"/>
        <end position="123"/>
    </location>
</feature>
<sequence>MLCFFSWRTLGWLANLFMHNLLDDVESADMGPPPMSRENIEKLETVEITERQVSERLQCSICWEDYLLGESVRKMPCKHLFHKECISPWLELHGTCPNCRNSFVEERTEARSGREPNNRIILE</sequence>
<dbReference type="EMBL" id="JAVRJZ010000164">
    <property type="protein sequence ID" value="KAK2702817.1"/>
    <property type="molecule type" value="Genomic_DNA"/>
</dbReference>
<dbReference type="PANTHER" id="PTHR45931:SF3">
    <property type="entry name" value="RING ZINC FINGER-CONTAINING PROTEIN"/>
    <property type="match status" value="1"/>
</dbReference>
<keyword evidence="8" id="KW-0862">Zinc</keyword>
<reference evidence="12" key="1">
    <citation type="submission" date="2023-07" db="EMBL/GenBank/DDBJ databases">
        <title>Chromosome-level genome assembly of Artemia franciscana.</title>
        <authorList>
            <person name="Jo E."/>
        </authorList>
    </citation>
    <scope>NUCLEOTIDE SEQUENCE</scope>
    <source>
        <tissue evidence="12">Whole body</tissue>
    </source>
</reference>
<dbReference type="FunFam" id="3.30.40.10:FF:000069">
    <property type="entry name" value="E3 ubiquitin-protein ligase RNF115"/>
    <property type="match status" value="1"/>
</dbReference>
<evidence type="ECO:0000313" key="13">
    <source>
        <dbReference type="Proteomes" id="UP001187531"/>
    </source>
</evidence>
<dbReference type="GO" id="GO:0005634">
    <property type="term" value="C:nucleus"/>
    <property type="evidence" value="ECO:0007669"/>
    <property type="project" value="TreeGrafter"/>
</dbReference>
<gene>
    <name evidence="12" type="ORF">QYM36_018594</name>
</gene>
<comment type="caution">
    <text evidence="12">The sequence shown here is derived from an EMBL/GenBank/DDBJ whole genome shotgun (WGS) entry which is preliminary data.</text>
</comment>
<keyword evidence="10" id="KW-0732">Signal</keyword>
<dbReference type="PANTHER" id="PTHR45931">
    <property type="entry name" value="SI:CH211-59O9.10"/>
    <property type="match status" value="1"/>
</dbReference>
<keyword evidence="4" id="KW-0808">Transferase</keyword>
<comment type="catalytic activity">
    <reaction evidence="1">
        <text>S-ubiquitinyl-[E2 ubiquitin-conjugating enzyme]-L-cysteine + [acceptor protein]-L-lysine = [E2 ubiquitin-conjugating enzyme]-L-cysteine + N(6)-ubiquitinyl-[acceptor protein]-L-lysine.</text>
        <dbReference type="EC" id="2.3.2.27"/>
    </reaction>
</comment>
<evidence type="ECO:0000256" key="1">
    <source>
        <dbReference type="ARBA" id="ARBA00000900"/>
    </source>
</evidence>
<dbReference type="Proteomes" id="UP001187531">
    <property type="component" value="Unassembled WGS sequence"/>
</dbReference>
<protein>
    <recommendedName>
        <fullName evidence="3">RING-type E3 ubiquitin transferase</fullName>
        <ecNumber evidence="3">2.3.2.27</ecNumber>
    </recommendedName>
</protein>
<evidence type="ECO:0000256" key="10">
    <source>
        <dbReference type="SAM" id="SignalP"/>
    </source>
</evidence>
<organism evidence="12 13">
    <name type="scientific">Artemia franciscana</name>
    <name type="common">Brine shrimp</name>
    <name type="synonym">Artemia sanfranciscana</name>
    <dbReference type="NCBI Taxonomy" id="6661"/>
    <lineage>
        <taxon>Eukaryota</taxon>
        <taxon>Metazoa</taxon>
        <taxon>Ecdysozoa</taxon>
        <taxon>Arthropoda</taxon>
        <taxon>Crustacea</taxon>
        <taxon>Branchiopoda</taxon>
        <taxon>Anostraca</taxon>
        <taxon>Artemiidae</taxon>
        <taxon>Artemia</taxon>
    </lineage>
</organism>
<feature type="domain" description="RING-type" evidence="11">
    <location>
        <begin position="59"/>
        <end position="100"/>
    </location>
</feature>
<evidence type="ECO:0000259" key="11">
    <source>
        <dbReference type="PROSITE" id="PS50089"/>
    </source>
</evidence>
<keyword evidence="6 9" id="KW-0863">Zinc-finger</keyword>
<keyword evidence="5" id="KW-0479">Metal-binding</keyword>
<dbReference type="InterPro" id="IPR051834">
    <property type="entry name" value="RING_finger_E3_ligase"/>
</dbReference>
<evidence type="ECO:0000256" key="6">
    <source>
        <dbReference type="ARBA" id="ARBA00022771"/>
    </source>
</evidence>
<evidence type="ECO:0000256" key="8">
    <source>
        <dbReference type="ARBA" id="ARBA00022833"/>
    </source>
</evidence>
<name>A0AA88HCJ8_ARTSF</name>
<dbReference type="GO" id="GO:0061630">
    <property type="term" value="F:ubiquitin protein ligase activity"/>
    <property type="evidence" value="ECO:0007669"/>
    <property type="project" value="UniProtKB-EC"/>
</dbReference>
<dbReference type="AlphaFoldDB" id="A0AA88HCJ8"/>
<proteinExistence type="predicted"/>
<feature type="signal peptide" evidence="10">
    <location>
        <begin position="1"/>
        <end position="27"/>
    </location>
</feature>
<evidence type="ECO:0000256" key="9">
    <source>
        <dbReference type="PROSITE-ProRule" id="PRU00175"/>
    </source>
</evidence>
<dbReference type="EC" id="2.3.2.27" evidence="3"/>
<evidence type="ECO:0000256" key="4">
    <source>
        <dbReference type="ARBA" id="ARBA00022679"/>
    </source>
</evidence>
<keyword evidence="7" id="KW-0833">Ubl conjugation pathway</keyword>
<dbReference type="GO" id="GO:0006511">
    <property type="term" value="P:ubiquitin-dependent protein catabolic process"/>
    <property type="evidence" value="ECO:0007669"/>
    <property type="project" value="TreeGrafter"/>
</dbReference>
<dbReference type="PROSITE" id="PS50089">
    <property type="entry name" value="ZF_RING_2"/>
    <property type="match status" value="1"/>
</dbReference>
<evidence type="ECO:0000256" key="2">
    <source>
        <dbReference type="ARBA" id="ARBA00004906"/>
    </source>
</evidence>
<dbReference type="SMART" id="SM00184">
    <property type="entry name" value="RING"/>
    <property type="match status" value="1"/>
</dbReference>
<comment type="pathway">
    <text evidence="2">Protein modification; protein ubiquitination.</text>
</comment>
<evidence type="ECO:0000256" key="3">
    <source>
        <dbReference type="ARBA" id="ARBA00012483"/>
    </source>
</evidence>
<dbReference type="Gene3D" id="3.30.40.10">
    <property type="entry name" value="Zinc/RING finger domain, C3HC4 (zinc finger)"/>
    <property type="match status" value="1"/>
</dbReference>
<accession>A0AA88HCJ8</accession>
<dbReference type="GO" id="GO:0008270">
    <property type="term" value="F:zinc ion binding"/>
    <property type="evidence" value="ECO:0007669"/>
    <property type="project" value="UniProtKB-KW"/>
</dbReference>
<dbReference type="SUPFAM" id="SSF57850">
    <property type="entry name" value="RING/U-box"/>
    <property type="match status" value="1"/>
</dbReference>
<dbReference type="InterPro" id="IPR001841">
    <property type="entry name" value="Znf_RING"/>
</dbReference>
<evidence type="ECO:0000313" key="12">
    <source>
        <dbReference type="EMBL" id="KAK2702817.1"/>
    </source>
</evidence>
<dbReference type="InterPro" id="IPR013083">
    <property type="entry name" value="Znf_RING/FYVE/PHD"/>
</dbReference>
<evidence type="ECO:0000256" key="5">
    <source>
        <dbReference type="ARBA" id="ARBA00022723"/>
    </source>
</evidence>
<evidence type="ECO:0000256" key="7">
    <source>
        <dbReference type="ARBA" id="ARBA00022786"/>
    </source>
</evidence>
<keyword evidence="13" id="KW-1185">Reference proteome</keyword>